<evidence type="ECO:0000256" key="7">
    <source>
        <dbReference type="ARBA" id="ARBA00022958"/>
    </source>
</evidence>
<evidence type="ECO:0000256" key="5">
    <source>
        <dbReference type="ARBA" id="ARBA00022840"/>
    </source>
</evidence>
<dbReference type="Gene3D" id="3.40.1190.20">
    <property type="match status" value="1"/>
</dbReference>
<comment type="similarity">
    <text evidence="9">Belongs to the carbohydrate kinase PfkB family. Ribokinase subfamily.</text>
</comment>
<keyword evidence="7 9" id="KW-0630">Potassium</keyword>
<dbReference type="InterPro" id="IPR011611">
    <property type="entry name" value="PfkB_dom"/>
</dbReference>
<comment type="cofactor">
    <cofactor evidence="9">
        <name>Mg(2+)</name>
        <dbReference type="ChEBI" id="CHEBI:18420"/>
    </cofactor>
    <text evidence="9">Requires a divalent cation, most likely magnesium in vivo, as an electrophilic catalyst to aid phosphoryl group transfer. It is the chelate of the metal and the nucleotide that is the actual substrate.</text>
</comment>
<dbReference type="InterPro" id="IPR029056">
    <property type="entry name" value="Ribokinase-like"/>
</dbReference>
<evidence type="ECO:0000256" key="8">
    <source>
        <dbReference type="ARBA" id="ARBA00023277"/>
    </source>
</evidence>
<feature type="binding site" evidence="9">
    <location>
        <position position="230"/>
    </location>
    <ligand>
        <name>substrate</name>
    </ligand>
</feature>
<sequence length="284" mass="27926">MTRITIVGSINLDFVATAATLPAPGETVTGANLARHPGGKGANQALAARRLGADVGLVGQVGADGLADEALALLCAGDVDLSGVGTDPAAATGVALIAVAAGGENQIIVAPGANASFTPERLTTVPPGALICQLELPVATVAKAVAMAEGFVCLNLAPAAEIPPETLARADLIVVNETEAAFYGQALHAQPGLVAITWGARGAGLFRAGRQLALAAPPKVEAVDATGAGDTFVAALTLALLEGQPPADALAFACAAGALAATRPGAQSSLPTRAEVLALMEAAR</sequence>
<comment type="activity regulation">
    <text evidence="9">Activated by a monovalent cation that binds near, but not in, the active site. The most likely occupant of the site in vivo is potassium. Ion binding induces a conformational change that may alter substrate affinity.</text>
</comment>
<feature type="binding site" evidence="9">
    <location>
        <position position="260"/>
    </location>
    <ligand>
        <name>K(+)</name>
        <dbReference type="ChEBI" id="CHEBI:29103"/>
    </ligand>
</feature>
<dbReference type="PRINTS" id="PR00990">
    <property type="entry name" value="RIBOKINASE"/>
</dbReference>
<evidence type="ECO:0000259" key="10">
    <source>
        <dbReference type="Pfam" id="PF00294"/>
    </source>
</evidence>
<dbReference type="PANTHER" id="PTHR10584:SF166">
    <property type="entry name" value="RIBOKINASE"/>
    <property type="match status" value="1"/>
</dbReference>
<keyword evidence="1 9" id="KW-0808">Transferase</keyword>
<dbReference type="SUPFAM" id="SSF53613">
    <property type="entry name" value="Ribokinase-like"/>
    <property type="match status" value="1"/>
</dbReference>
<dbReference type="Proteomes" id="UP001549110">
    <property type="component" value="Unassembled WGS sequence"/>
</dbReference>
<dbReference type="Pfam" id="PF00294">
    <property type="entry name" value="PfkB"/>
    <property type="match status" value="1"/>
</dbReference>
<keyword evidence="3 9" id="KW-0547">Nucleotide-binding</keyword>
<feature type="domain" description="Carbohydrate kinase PfkB" evidence="10">
    <location>
        <begin position="1"/>
        <end position="273"/>
    </location>
</feature>
<feature type="active site" description="Proton acceptor" evidence="9">
    <location>
        <position position="230"/>
    </location>
</feature>
<keyword evidence="2 9" id="KW-0479">Metal-binding</keyword>
<comment type="subcellular location">
    <subcellularLocation>
        <location evidence="9">Cytoplasm</location>
    </subcellularLocation>
</comment>
<protein>
    <recommendedName>
        <fullName evidence="9">Ribokinase</fullName>
        <shortName evidence="9">RK</shortName>
        <ecNumber evidence="9">2.7.1.15</ecNumber>
    </recommendedName>
</protein>
<feature type="binding site" evidence="9">
    <location>
        <position position="263"/>
    </location>
    <ligand>
        <name>K(+)</name>
        <dbReference type="ChEBI" id="CHEBI:29103"/>
    </ligand>
</feature>
<evidence type="ECO:0000256" key="3">
    <source>
        <dbReference type="ARBA" id="ARBA00022741"/>
    </source>
</evidence>
<organism evidence="11 12">
    <name type="scientific">Phenylobacterium koreense</name>
    <dbReference type="NCBI Taxonomy" id="266125"/>
    <lineage>
        <taxon>Bacteria</taxon>
        <taxon>Pseudomonadati</taxon>
        <taxon>Pseudomonadota</taxon>
        <taxon>Alphaproteobacteria</taxon>
        <taxon>Caulobacterales</taxon>
        <taxon>Caulobacteraceae</taxon>
        <taxon>Phenylobacterium</taxon>
    </lineage>
</organism>
<evidence type="ECO:0000256" key="9">
    <source>
        <dbReference type="HAMAP-Rule" id="MF_01987"/>
    </source>
</evidence>
<dbReference type="CDD" id="cd01174">
    <property type="entry name" value="ribokinase"/>
    <property type="match status" value="1"/>
</dbReference>
<keyword evidence="4 9" id="KW-0418">Kinase</keyword>
<proteinExistence type="inferred from homology"/>
<evidence type="ECO:0000313" key="12">
    <source>
        <dbReference type="Proteomes" id="UP001549110"/>
    </source>
</evidence>
<dbReference type="PANTHER" id="PTHR10584">
    <property type="entry name" value="SUGAR KINASE"/>
    <property type="match status" value="1"/>
</dbReference>
<feature type="binding site" evidence="9">
    <location>
        <begin position="39"/>
        <end position="43"/>
    </location>
    <ligand>
        <name>substrate</name>
    </ligand>
</feature>
<dbReference type="InterPro" id="IPR011877">
    <property type="entry name" value="Ribokinase"/>
</dbReference>
<dbReference type="EMBL" id="JBEPLU010000003">
    <property type="protein sequence ID" value="MET3528183.1"/>
    <property type="molecule type" value="Genomic_DNA"/>
</dbReference>
<keyword evidence="6 9" id="KW-0460">Magnesium</keyword>
<feature type="binding site" evidence="9">
    <location>
        <position position="176"/>
    </location>
    <ligand>
        <name>ATP</name>
        <dbReference type="ChEBI" id="CHEBI:30616"/>
    </ligand>
</feature>
<keyword evidence="9" id="KW-0963">Cytoplasm</keyword>
<dbReference type="GO" id="GO:0004747">
    <property type="term" value="F:ribokinase activity"/>
    <property type="evidence" value="ECO:0007669"/>
    <property type="project" value="UniProtKB-EC"/>
</dbReference>
<feature type="binding site" evidence="9">
    <location>
        <position position="135"/>
    </location>
    <ligand>
        <name>substrate</name>
    </ligand>
</feature>
<comment type="caution">
    <text evidence="11">The sequence shown here is derived from an EMBL/GenBank/DDBJ whole genome shotgun (WGS) entry which is preliminary data.</text>
</comment>
<comment type="pathway">
    <text evidence="9">Carbohydrate metabolism; D-ribose degradation; D-ribose 5-phosphate from beta-D-ribopyranose: step 2/2.</text>
</comment>
<reference evidence="11 12" key="1">
    <citation type="submission" date="2024-06" db="EMBL/GenBank/DDBJ databases">
        <title>Genomic Encyclopedia of Type Strains, Phase IV (KMG-IV): sequencing the most valuable type-strain genomes for metagenomic binning, comparative biology and taxonomic classification.</title>
        <authorList>
            <person name="Goeker M."/>
        </authorList>
    </citation>
    <scope>NUCLEOTIDE SEQUENCE [LARGE SCALE GENOMIC DNA]</scope>
    <source>
        <strain evidence="11 12">DSM 17809</strain>
    </source>
</reference>
<dbReference type="RefSeq" id="WP_354298162.1">
    <property type="nucleotide sequence ID" value="NZ_JBEPLU010000003.1"/>
</dbReference>
<feature type="binding site" evidence="9">
    <location>
        <position position="224"/>
    </location>
    <ligand>
        <name>K(+)</name>
        <dbReference type="ChEBI" id="CHEBI:29103"/>
    </ligand>
</feature>
<name>A0ABV2EM83_9CAUL</name>
<feature type="binding site" evidence="9">
    <location>
        <begin position="197"/>
        <end position="202"/>
    </location>
    <ligand>
        <name>ATP</name>
        <dbReference type="ChEBI" id="CHEBI:30616"/>
    </ligand>
</feature>
<evidence type="ECO:0000256" key="1">
    <source>
        <dbReference type="ARBA" id="ARBA00022679"/>
    </source>
</evidence>
<comment type="function">
    <text evidence="9">Catalyzes the phosphorylation of ribose at O-5 in a reaction requiring ATP and magnesium. The resulting D-ribose-5-phosphate can then be used either for sythesis of nucleotides, histidine, and tryptophan, or as a component of the pentose phosphate pathway.</text>
</comment>
<accession>A0ABV2EM83</accession>
<evidence type="ECO:0000256" key="6">
    <source>
        <dbReference type="ARBA" id="ARBA00022842"/>
    </source>
</evidence>
<evidence type="ECO:0000256" key="4">
    <source>
        <dbReference type="ARBA" id="ARBA00022777"/>
    </source>
</evidence>
<keyword evidence="12" id="KW-1185">Reference proteome</keyword>
<keyword evidence="5 9" id="KW-0067">ATP-binding</keyword>
<evidence type="ECO:0000313" key="11">
    <source>
        <dbReference type="EMBL" id="MET3528183.1"/>
    </source>
</evidence>
<evidence type="ECO:0000256" key="2">
    <source>
        <dbReference type="ARBA" id="ARBA00022723"/>
    </source>
</evidence>
<comment type="subunit">
    <text evidence="9">Homodimer.</text>
</comment>
<gene>
    <name evidence="9" type="primary">rbsK</name>
    <name evidence="11" type="ORF">ABID41_003322</name>
</gene>
<dbReference type="InterPro" id="IPR002139">
    <property type="entry name" value="Ribo/fructo_kinase"/>
</dbReference>
<feature type="binding site" evidence="9">
    <location>
        <position position="269"/>
    </location>
    <ligand>
        <name>K(+)</name>
        <dbReference type="ChEBI" id="CHEBI:29103"/>
    </ligand>
</feature>
<comment type="catalytic activity">
    <reaction evidence="9">
        <text>D-ribose + ATP = D-ribose 5-phosphate + ADP + H(+)</text>
        <dbReference type="Rhea" id="RHEA:13697"/>
        <dbReference type="ChEBI" id="CHEBI:15378"/>
        <dbReference type="ChEBI" id="CHEBI:30616"/>
        <dbReference type="ChEBI" id="CHEBI:47013"/>
        <dbReference type="ChEBI" id="CHEBI:78346"/>
        <dbReference type="ChEBI" id="CHEBI:456216"/>
        <dbReference type="EC" id="2.7.1.15"/>
    </reaction>
</comment>
<dbReference type="EC" id="2.7.1.15" evidence="9"/>
<feature type="binding site" evidence="9">
    <location>
        <begin position="229"/>
        <end position="230"/>
    </location>
    <ligand>
        <name>ATP</name>
        <dbReference type="ChEBI" id="CHEBI:30616"/>
    </ligand>
</feature>
<comment type="caution">
    <text evidence="9">Lacks conserved residue(s) required for the propagation of feature annotation.</text>
</comment>
<keyword evidence="8 9" id="KW-0119">Carbohydrate metabolism</keyword>
<feature type="binding site" evidence="9">
    <location>
        <position position="265"/>
    </location>
    <ligand>
        <name>K(+)</name>
        <dbReference type="ChEBI" id="CHEBI:29103"/>
    </ligand>
</feature>
<dbReference type="HAMAP" id="MF_01987">
    <property type="entry name" value="Ribokinase"/>
    <property type="match status" value="1"/>
</dbReference>
<feature type="binding site" evidence="9">
    <location>
        <position position="226"/>
    </location>
    <ligand>
        <name>K(+)</name>
        <dbReference type="ChEBI" id="CHEBI:29103"/>
    </ligand>
</feature>
<feature type="binding site" evidence="9">
    <location>
        <begin position="11"/>
        <end position="13"/>
    </location>
    <ligand>
        <name>substrate</name>
    </ligand>
</feature>